<dbReference type="InterPro" id="IPR027417">
    <property type="entry name" value="P-loop_NTPase"/>
</dbReference>
<dbReference type="Proteomes" id="UP001610446">
    <property type="component" value="Unassembled WGS sequence"/>
</dbReference>
<feature type="region of interest" description="Disordered" evidence="3">
    <location>
        <begin position="738"/>
        <end position="761"/>
    </location>
</feature>
<dbReference type="SUPFAM" id="SSF52540">
    <property type="entry name" value="P-loop containing nucleoside triphosphate hydrolases"/>
    <property type="match status" value="1"/>
</dbReference>
<dbReference type="SMART" id="SM00177">
    <property type="entry name" value="ARF"/>
    <property type="match status" value="1"/>
</dbReference>
<dbReference type="Pfam" id="PF00025">
    <property type="entry name" value="Arf"/>
    <property type="match status" value="1"/>
</dbReference>
<evidence type="ECO:0000313" key="4">
    <source>
        <dbReference type="EMBL" id="KAL2837003.1"/>
    </source>
</evidence>
<keyword evidence="1" id="KW-0547">Nucleotide-binding</keyword>
<evidence type="ECO:0000256" key="2">
    <source>
        <dbReference type="ARBA" id="ARBA00023134"/>
    </source>
</evidence>
<organism evidence="4 5">
    <name type="scientific">Aspergillus pseudoustus</name>
    <dbReference type="NCBI Taxonomy" id="1810923"/>
    <lineage>
        <taxon>Eukaryota</taxon>
        <taxon>Fungi</taxon>
        <taxon>Dikarya</taxon>
        <taxon>Ascomycota</taxon>
        <taxon>Pezizomycotina</taxon>
        <taxon>Eurotiomycetes</taxon>
        <taxon>Eurotiomycetidae</taxon>
        <taxon>Eurotiales</taxon>
        <taxon>Aspergillaceae</taxon>
        <taxon>Aspergillus</taxon>
        <taxon>Aspergillus subgen. Nidulantes</taxon>
    </lineage>
</organism>
<reference evidence="4 5" key="1">
    <citation type="submission" date="2024-07" db="EMBL/GenBank/DDBJ databases">
        <title>Section-level genome sequencing and comparative genomics of Aspergillus sections Usti and Cavernicolus.</title>
        <authorList>
            <consortium name="Lawrence Berkeley National Laboratory"/>
            <person name="Nybo J.L."/>
            <person name="Vesth T.C."/>
            <person name="Theobald S."/>
            <person name="Frisvad J.C."/>
            <person name="Larsen T.O."/>
            <person name="Kjaerboelling I."/>
            <person name="Rothschild-Mancinelli K."/>
            <person name="Lyhne E.K."/>
            <person name="Kogle M.E."/>
            <person name="Barry K."/>
            <person name="Clum A."/>
            <person name="Na H."/>
            <person name="Ledsgaard L."/>
            <person name="Lin J."/>
            <person name="Lipzen A."/>
            <person name="Kuo A."/>
            <person name="Riley R."/>
            <person name="Mondo S."/>
            <person name="Labutti K."/>
            <person name="Haridas S."/>
            <person name="Pangalinan J."/>
            <person name="Salamov A.A."/>
            <person name="Simmons B.A."/>
            <person name="Magnuson J.K."/>
            <person name="Chen J."/>
            <person name="Drula E."/>
            <person name="Henrissat B."/>
            <person name="Wiebenga A."/>
            <person name="Lubbers R.J."/>
            <person name="Gomes A.C."/>
            <person name="Makela M.R."/>
            <person name="Stajich J."/>
            <person name="Grigoriev I.V."/>
            <person name="Mortensen U.H."/>
            <person name="De Vries R.P."/>
            <person name="Baker S.E."/>
            <person name="Andersen M.R."/>
        </authorList>
    </citation>
    <scope>NUCLEOTIDE SEQUENCE [LARGE SCALE GENOMIC DNA]</scope>
    <source>
        <strain evidence="4 5">CBS 123904</strain>
    </source>
</reference>
<protein>
    <submittedName>
        <fullName evidence="4">Uncharacterized protein</fullName>
    </submittedName>
</protein>
<dbReference type="Gene3D" id="3.40.50.300">
    <property type="entry name" value="P-loop containing nucleotide triphosphate hydrolases"/>
    <property type="match status" value="1"/>
</dbReference>
<comment type="caution">
    <text evidence="4">The sequence shown here is derived from an EMBL/GenBank/DDBJ whole genome shotgun (WGS) entry which is preliminary data.</text>
</comment>
<evidence type="ECO:0000256" key="1">
    <source>
        <dbReference type="ARBA" id="ARBA00022741"/>
    </source>
</evidence>
<keyword evidence="5" id="KW-1185">Reference proteome</keyword>
<dbReference type="EMBL" id="JBFXLU010000168">
    <property type="protein sequence ID" value="KAL2837003.1"/>
    <property type="molecule type" value="Genomic_DNA"/>
</dbReference>
<dbReference type="InterPro" id="IPR006689">
    <property type="entry name" value="Small_GTPase_ARF/SAR"/>
</dbReference>
<dbReference type="InterPro" id="IPR024156">
    <property type="entry name" value="Small_GTPase_ARF"/>
</dbReference>
<accession>A0ABR4JAA8</accession>
<gene>
    <name evidence="4" type="ORF">BJY01DRAFT_251701</name>
</gene>
<sequence>MDKISKWLFGTREYRVLLLGDDSSGTTSLLYRLAFDSVPDDPPPTVAFNVERVTYPANHEWTIWEFGATRRNFPIIIREFRPSALVIWLHDCTRNDEGLPDSFERVVDEMAGRGCRFLWIGLNKQDDAAVDAETVQEARAMYEEVLSKYSKDDSVITWKIFTHKLSGKTGEGAIEILDELHNTVRRVNLEEEMTPAPPKEEKPPIEENVSPQLLRRRLEAHIRRDTLDPDAFWAAFMAGDLPEWNHYTHLRAIYFLILASKRKTDVYGLGEDVATALTEYKARCSSSAEKLAAGTTVPERFSVTLSTFWTVKIQRAIALHRKHTMSIDLPPRDEFPQVLRCSPALMNSLLWKAHWTSDPMPPAHSYSRRGGTFLAPHRLPLDIHTEYLTDPAVAVPSTIGNSGQPPDRFLRYAFAVMQHLRRTGNPRPGGSVISEALLALQQGVIRSRRWHDDDDSATTTTTTYYYSETQAYFWMQVVDAALRSLARSAVGGQSLQPEVISFEAFRYIFEMGPDYWREFYSKSVWEGVLPRGRFTMADRRPMPHLIMYDEAKARKIAGSTIGNDEDGEPMLPPSIEERLFRFRLLKQEIDDEDEARLVQTPAITSHGHLLLYLYSAFTRKENKNNNDEEKEGKPQQTPLLAQRARVLFSEITGPTVAGATQRNFWIQQVGLAVSHSVGGGGRSGRDCCSTFAEFITNNSHLVLDNLPAVYYGPAVWNSAEARERIVAADRRRMGSIAELGEEESPRQCEGEAEEWVQVKSG</sequence>
<evidence type="ECO:0000256" key="3">
    <source>
        <dbReference type="SAM" id="MobiDB-lite"/>
    </source>
</evidence>
<name>A0ABR4JAA8_9EURO</name>
<evidence type="ECO:0000313" key="5">
    <source>
        <dbReference type="Proteomes" id="UP001610446"/>
    </source>
</evidence>
<dbReference type="PANTHER" id="PTHR11711">
    <property type="entry name" value="ADP RIBOSYLATION FACTOR-RELATED"/>
    <property type="match status" value="1"/>
</dbReference>
<proteinExistence type="predicted"/>
<keyword evidence="2" id="KW-0342">GTP-binding</keyword>